<protein>
    <submittedName>
        <fullName evidence="2">Putative secreted protein</fullName>
    </submittedName>
</protein>
<reference evidence="2" key="1">
    <citation type="submission" date="2020-03" db="EMBL/GenBank/DDBJ databases">
        <title>Transcriptomic Profiling of the Digestive Tract of the Rat Flea, Xenopsylla cheopis, Following Blood Feeding and Infection with Yersinia pestis.</title>
        <authorList>
            <person name="Bland D.M."/>
            <person name="Martens C.A."/>
            <person name="Virtaneva K."/>
            <person name="Kanakabandi K."/>
            <person name="Long D."/>
            <person name="Rosenke R."/>
            <person name="Saturday G.A."/>
            <person name="Hoyt F.H."/>
            <person name="Bruno D.P."/>
            <person name="Ribeiro J.M.C."/>
            <person name="Hinnebusch J."/>
        </authorList>
    </citation>
    <scope>NUCLEOTIDE SEQUENCE</scope>
</reference>
<organism evidence="2">
    <name type="scientific">Xenopsylla cheopis</name>
    <name type="common">Oriental rat flea</name>
    <name type="synonym">Pulex cheopis</name>
    <dbReference type="NCBI Taxonomy" id="163159"/>
    <lineage>
        <taxon>Eukaryota</taxon>
        <taxon>Metazoa</taxon>
        <taxon>Ecdysozoa</taxon>
        <taxon>Arthropoda</taxon>
        <taxon>Hexapoda</taxon>
        <taxon>Insecta</taxon>
        <taxon>Pterygota</taxon>
        <taxon>Neoptera</taxon>
        <taxon>Endopterygota</taxon>
        <taxon>Siphonaptera</taxon>
        <taxon>Pulicidae</taxon>
        <taxon>Xenopsyllinae</taxon>
        <taxon>Xenopsylla</taxon>
    </lineage>
</organism>
<feature type="transmembrane region" description="Helical" evidence="1">
    <location>
        <begin position="49"/>
        <end position="68"/>
    </location>
</feature>
<accession>A0A6M2DVE0</accession>
<keyword evidence="1" id="KW-1133">Transmembrane helix</keyword>
<sequence>MIYVRFQMTISLLLRILNLIFTNSRLIQMVQELIFTTCKITNIFRNSQIRINVIQIIIVFLLHLLCLTKHHARNQLTRNYQKSLLTSLIM</sequence>
<name>A0A6M2DVE0_XENCH</name>
<evidence type="ECO:0000256" key="1">
    <source>
        <dbReference type="SAM" id="Phobius"/>
    </source>
</evidence>
<keyword evidence="1" id="KW-0472">Membrane</keyword>
<evidence type="ECO:0000313" key="2">
    <source>
        <dbReference type="EMBL" id="NOV50103.1"/>
    </source>
</evidence>
<keyword evidence="1" id="KW-0812">Transmembrane</keyword>
<proteinExistence type="predicted"/>
<dbReference type="EMBL" id="GIIL01006377">
    <property type="protein sequence ID" value="NOV50103.1"/>
    <property type="molecule type" value="Transcribed_RNA"/>
</dbReference>
<dbReference type="AlphaFoldDB" id="A0A6M2DVE0"/>